<comment type="caution">
    <text evidence="2">The sequence shown here is derived from an EMBL/GenBank/DDBJ whole genome shotgun (WGS) entry which is preliminary data.</text>
</comment>
<evidence type="ECO:0000313" key="2">
    <source>
        <dbReference type="EMBL" id="KAA9110372.1"/>
    </source>
</evidence>
<organism evidence="2 3">
    <name type="scientific">Microbacterium rhizomatis</name>
    <dbReference type="NCBI Taxonomy" id="1631477"/>
    <lineage>
        <taxon>Bacteria</taxon>
        <taxon>Bacillati</taxon>
        <taxon>Actinomycetota</taxon>
        <taxon>Actinomycetes</taxon>
        <taxon>Micrococcales</taxon>
        <taxon>Microbacteriaceae</taxon>
        <taxon>Microbacterium</taxon>
    </lineage>
</organism>
<name>A0A5J5J335_9MICO</name>
<feature type="domain" description="HEPN AbiJ-N-terminal" evidence="1">
    <location>
        <begin position="3"/>
        <end position="155"/>
    </location>
</feature>
<reference evidence="3" key="1">
    <citation type="submission" date="2019-09" db="EMBL/GenBank/DDBJ databases">
        <title>Mumia zhuanghuii sp. nov. isolated from the intestinal contents of plateau pika (Ochotona curzoniae) in the Qinghai-Tibet plateau of China.</title>
        <authorList>
            <person name="Tian Z."/>
        </authorList>
    </citation>
    <scope>NUCLEOTIDE SEQUENCE [LARGE SCALE GENOMIC DNA]</scope>
    <source>
        <strain evidence="3">JCM 30598</strain>
    </source>
</reference>
<dbReference type="OrthoDB" id="9786278at2"/>
<sequence>MASFSERQGLKEVRSLVQRDSLDADTRREIWNLLAVLPPEFNSFYRDETERQTLESLWIWHFEKARDEMPTLGKMWVWIKEAVYSAPWNEVLDLLERFAKYWERNETGASAPLRRAFVSALNDTFESNLVAYRVIGLEITPVDSNAEAEAVSAALLDADPIAGARHALDRALELLADRQTPDYPNSIKESISAVEAVVRMMTGEGTLGAGLSKLEAAGLKLHSALKGAWSKMYGWTSDEDGVRHGSIEAASADQALAKYVLVTCSAFVSYLIEEGRKTGLLK</sequence>
<evidence type="ECO:0000313" key="3">
    <source>
        <dbReference type="Proteomes" id="UP000325827"/>
    </source>
</evidence>
<dbReference type="RefSeq" id="WP_150447148.1">
    <property type="nucleotide sequence ID" value="NZ_VYSA01000001.1"/>
</dbReference>
<keyword evidence="3" id="KW-1185">Reference proteome</keyword>
<evidence type="ECO:0000259" key="1">
    <source>
        <dbReference type="Pfam" id="PF18863"/>
    </source>
</evidence>
<dbReference type="AlphaFoldDB" id="A0A5J5J335"/>
<accession>A0A5J5J335</accession>
<dbReference type="Pfam" id="PF18863">
    <property type="entry name" value="AbiJ_NTD4"/>
    <property type="match status" value="1"/>
</dbReference>
<dbReference type="EMBL" id="VYSA01000001">
    <property type="protein sequence ID" value="KAA9110372.1"/>
    <property type="molecule type" value="Genomic_DNA"/>
</dbReference>
<dbReference type="InterPro" id="IPR049503">
    <property type="entry name" value="AbiJ_NTD4"/>
</dbReference>
<protein>
    <recommendedName>
        <fullName evidence="1">HEPN AbiJ-N-terminal domain-containing protein</fullName>
    </recommendedName>
</protein>
<dbReference type="Proteomes" id="UP000325827">
    <property type="component" value="Unassembled WGS sequence"/>
</dbReference>
<gene>
    <name evidence="2" type="ORF">F6B43_01370</name>
</gene>
<proteinExistence type="predicted"/>